<evidence type="ECO:0000256" key="1">
    <source>
        <dbReference type="SAM" id="MobiDB-lite"/>
    </source>
</evidence>
<comment type="caution">
    <text evidence="3">The sequence shown here is derived from an EMBL/GenBank/DDBJ whole genome shotgun (WGS) entry which is preliminary data.</text>
</comment>
<feature type="transmembrane region" description="Helical" evidence="2">
    <location>
        <begin position="282"/>
        <end position="300"/>
    </location>
</feature>
<protein>
    <submittedName>
        <fullName evidence="3">Uncharacterized protein</fullName>
    </submittedName>
</protein>
<accession>A0A0R2BAZ7</accession>
<gene>
    <name evidence="3" type="ORF">FC82_GL001713</name>
</gene>
<keyword evidence="2" id="KW-0472">Membrane</keyword>
<reference evidence="3 4" key="1">
    <citation type="journal article" date="2015" name="Genome Announc.">
        <title>Expanding the biotechnology potential of lactobacilli through comparative genomics of 213 strains and associated genera.</title>
        <authorList>
            <person name="Sun Z."/>
            <person name="Harris H.M."/>
            <person name="McCann A."/>
            <person name="Guo C."/>
            <person name="Argimon S."/>
            <person name="Zhang W."/>
            <person name="Yang X."/>
            <person name="Jeffery I.B."/>
            <person name="Cooney J.C."/>
            <person name="Kagawa T.F."/>
            <person name="Liu W."/>
            <person name="Song Y."/>
            <person name="Salvetti E."/>
            <person name="Wrobel A."/>
            <person name="Rasinkangas P."/>
            <person name="Parkhill J."/>
            <person name="Rea M.C."/>
            <person name="O'Sullivan O."/>
            <person name="Ritari J."/>
            <person name="Douillard F.P."/>
            <person name="Paul Ross R."/>
            <person name="Yang R."/>
            <person name="Briner A.E."/>
            <person name="Felis G.E."/>
            <person name="de Vos W.M."/>
            <person name="Barrangou R."/>
            <person name="Klaenhammer T.R."/>
            <person name="Caufield P.W."/>
            <person name="Cui Y."/>
            <person name="Zhang H."/>
            <person name="O'Toole P.W."/>
        </authorList>
    </citation>
    <scope>NUCLEOTIDE SEQUENCE [LARGE SCALE GENOMIC DNA]</scope>
    <source>
        <strain evidence="3 4">DSM 20515</strain>
    </source>
</reference>
<name>A0A0R2BAZ7_SECCO</name>
<evidence type="ECO:0000313" key="3">
    <source>
        <dbReference type="EMBL" id="KRM76353.1"/>
    </source>
</evidence>
<keyword evidence="2" id="KW-1133">Transmembrane helix</keyword>
<sequence length="306" mass="31572">MKRLADAVYSGESTSRLSKGGAFMGVIIKRGILLSTVVLMSMILAAPVTGSAASDLSSDSQTSEMTQVASDSASQLTASDAAKKADQPDTETSSTTAVSATGSANTIRKTVASVTVIFQSHGNITVSSPVKFTGVAGQLLPALTTILPVGYSVLSGTYYGFIQPGTNTVTITVVPTAELSQMQKNGTDDIATVVTPGSVHTKETTKLPAGERKTAANKNRSETVTSSQRATVAATAKTKPAQVKVTYHTAIRHPKLNRTDATMVSEKTLPHTSEAAGSVATFSGWGLLAGVIGLLGISGIDDKKHK</sequence>
<organism evidence="3 4">
    <name type="scientific">Secundilactobacillus collinoides DSM 20515 = JCM 1123</name>
    <dbReference type="NCBI Taxonomy" id="1423733"/>
    <lineage>
        <taxon>Bacteria</taxon>
        <taxon>Bacillati</taxon>
        <taxon>Bacillota</taxon>
        <taxon>Bacilli</taxon>
        <taxon>Lactobacillales</taxon>
        <taxon>Lactobacillaceae</taxon>
        <taxon>Secundilactobacillus</taxon>
    </lineage>
</organism>
<dbReference type="Proteomes" id="UP000051845">
    <property type="component" value="Unassembled WGS sequence"/>
</dbReference>
<keyword evidence="2" id="KW-0812">Transmembrane</keyword>
<dbReference type="PATRIC" id="fig|1423733.4.peg.1802"/>
<feature type="region of interest" description="Disordered" evidence="1">
    <location>
        <begin position="55"/>
        <end position="97"/>
    </location>
</feature>
<feature type="compositionally biased region" description="Polar residues" evidence="1">
    <location>
        <begin position="55"/>
        <end position="78"/>
    </location>
</feature>
<evidence type="ECO:0000256" key="2">
    <source>
        <dbReference type="SAM" id="Phobius"/>
    </source>
</evidence>
<dbReference type="AlphaFoldDB" id="A0A0R2BAZ7"/>
<feature type="transmembrane region" description="Helical" evidence="2">
    <location>
        <begin position="21"/>
        <end position="46"/>
    </location>
</feature>
<dbReference type="EMBL" id="AYYR01000030">
    <property type="protein sequence ID" value="KRM76353.1"/>
    <property type="molecule type" value="Genomic_DNA"/>
</dbReference>
<proteinExistence type="predicted"/>
<evidence type="ECO:0000313" key="4">
    <source>
        <dbReference type="Proteomes" id="UP000051845"/>
    </source>
</evidence>